<accession>A0A679J8L9</accession>
<evidence type="ECO:0000256" key="3">
    <source>
        <dbReference type="ARBA" id="ARBA00022801"/>
    </source>
</evidence>
<reference evidence="5" key="1">
    <citation type="submission" date="2019-12" db="EMBL/GenBank/DDBJ databases">
        <authorList>
            <person name="Cremers G."/>
        </authorList>
    </citation>
    <scope>NUCLEOTIDE SEQUENCE</scope>
    <source>
        <strain evidence="5">Vvax</strain>
    </source>
</reference>
<proteinExistence type="predicted"/>
<feature type="domain" description="Prohead serine protease" evidence="4">
    <location>
        <begin position="52"/>
        <end position="156"/>
    </location>
</feature>
<keyword evidence="2" id="KW-0645">Protease</keyword>
<dbReference type="EMBL" id="LR743507">
    <property type="protein sequence ID" value="CAA2106031.1"/>
    <property type="molecule type" value="Genomic_DNA"/>
</dbReference>
<sequence length="198" mass="21382">MALKRAYSTLEIKAVDGAEGEKRTFTGIASTPGTDRMGDIVEPKGAVFKLPIPLLWQHDSRQPIGWVTAAKVTDMGIEISGEVADVPEEGDLKNRLATAWQSIKAKLVRGLSIGFDPIEHSQIDGTWGQRFTKWEWLELSAVTIPANSEASITAIKAADTSTRAALGLTRTPVVHLDTPPGASGIKKDRRPGVVYLNP</sequence>
<keyword evidence="3" id="KW-0378">Hydrolase</keyword>
<gene>
    <name evidence="5" type="ORF">VVAX_03546</name>
</gene>
<dbReference type="AlphaFoldDB" id="A0A679J8L9"/>
<protein>
    <recommendedName>
        <fullName evidence="4">Prohead serine protease domain-containing protein</fullName>
    </recommendedName>
</protein>
<evidence type="ECO:0000259" key="4">
    <source>
        <dbReference type="Pfam" id="PF04586"/>
    </source>
</evidence>
<dbReference type="RefSeq" id="WP_339091124.1">
    <property type="nucleotide sequence ID" value="NZ_LR743507.1"/>
</dbReference>
<name>A0A679J8L9_VARPD</name>
<evidence type="ECO:0000256" key="2">
    <source>
        <dbReference type="ARBA" id="ARBA00022670"/>
    </source>
</evidence>
<evidence type="ECO:0000256" key="1">
    <source>
        <dbReference type="ARBA" id="ARBA00022612"/>
    </source>
</evidence>
<evidence type="ECO:0000313" key="5">
    <source>
        <dbReference type="EMBL" id="CAA2106031.1"/>
    </source>
</evidence>
<keyword evidence="1" id="KW-1188">Viral release from host cell</keyword>
<dbReference type="InterPro" id="IPR054613">
    <property type="entry name" value="Peptidase_S78_dom"/>
</dbReference>
<organism evidence="5">
    <name type="scientific">Variovorax paradoxus</name>
    <dbReference type="NCBI Taxonomy" id="34073"/>
    <lineage>
        <taxon>Bacteria</taxon>
        <taxon>Pseudomonadati</taxon>
        <taxon>Pseudomonadota</taxon>
        <taxon>Betaproteobacteria</taxon>
        <taxon>Burkholderiales</taxon>
        <taxon>Comamonadaceae</taxon>
        <taxon>Variovorax</taxon>
    </lineage>
</organism>
<dbReference type="Pfam" id="PF04586">
    <property type="entry name" value="Peptidase_S78"/>
    <property type="match status" value="1"/>
</dbReference>
<dbReference type="GO" id="GO:0008233">
    <property type="term" value="F:peptidase activity"/>
    <property type="evidence" value="ECO:0007669"/>
    <property type="project" value="UniProtKB-KW"/>
</dbReference>
<dbReference type="GO" id="GO:0006508">
    <property type="term" value="P:proteolysis"/>
    <property type="evidence" value="ECO:0007669"/>
    <property type="project" value="UniProtKB-KW"/>
</dbReference>